<gene>
    <name evidence="1" type="ORF">Poly59_28260</name>
</gene>
<evidence type="ECO:0000313" key="2">
    <source>
        <dbReference type="Proteomes" id="UP000317977"/>
    </source>
</evidence>
<evidence type="ECO:0000313" key="1">
    <source>
        <dbReference type="EMBL" id="TWU51234.1"/>
    </source>
</evidence>
<comment type="caution">
    <text evidence="1">The sequence shown here is derived from an EMBL/GenBank/DDBJ whole genome shotgun (WGS) entry which is preliminary data.</text>
</comment>
<keyword evidence="2" id="KW-1185">Reference proteome</keyword>
<reference evidence="1 2" key="1">
    <citation type="submission" date="2019-02" db="EMBL/GenBank/DDBJ databases">
        <title>Deep-cultivation of Planctomycetes and their phenomic and genomic characterization uncovers novel biology.</title>
        <authorList>
            <person name="Wiegand S."/>
            <person name="Jogler M."/>
            <person name="Boedeker C."/>
            <person name="Pinto D."/>
            <person name="Vollmers J."/>
            <person name="Rivas-Marin E."/>
            <person name="Kohn T."/>
            <person name="Peeters S.H."/>
            <person name="Heuer A."/>
            <person name="Rast P."/>
            <person name="Oberbeckmann S."/>
            <person name="Bunk B."/>
            <person name="Jeske O."/>
            <person name="Meyerdierks A."/>
            <person name="Storesund J.E."/>
            <person name="Kallscheuer N."/>
            <person name="Luecker S."/>
            <person name="Lage O.M."/>
            <person name="Pohl T."/>
            <person name="Merkel B.J."/>
            <person name="Hornburger P."/>
            <person name="Mueller R.-W."/>
            <person name="Bruemmer F."/>
            <person name="Labrenz M."/>
            <person name="Spormann A.M."/>
            <person name="Op Den Camp H."/>
            <person name="Overmann J."/>
            <person name="Amann R."/>
            <person name="Jetten M.S.M."/>
            <person name="Mascher T."/>
            <person name="Medema M.H."/>
            <person name="Devos D.P."/>
            <person name="Kaster A.-K."/>
            <person name="Ovreas L."/>
            <person name="Rohde M."/>
            <person name="Galperin M.Y."/>
            <person name="Jogler C."/>
        </authorList>
    </citation>
    <scope>NUCLEOTIDE SEQUENCE [LARGE SCALE GENOMIC DNA]</scope>
    <source>
        <strain evidence="1 2">Poly59</strain>
    </source>
</reference>
<accession>A0A5C6ESA1</accession>
<dbReference type="AlphaFoldDB" id="A0A5C6ESA1"/>
<dbReference type="Proteomes" id="UP000317977">
    <property type="component" value="Unassembled WGS sequence"/>
</dbReference>
<protein>
    <submittedName>
        <fullName evidence="1">Uncharacterized protein</fullName>
    </submittedName>
</protein>
<sequence>MLGQGLECRGRWSLVADNLSSTTKLIYGMERLSEQSLWMNMEFLI</sequence>
<dbReference type="EMBL" id="SJPX01000003">
    <property type="protein sequence ID" value="TWU51234.1"/>
    <property type="molecule type" value="Genomic_DNA"/>
</dbReference>
<name>A0A5C6ESA1_9BACT</name>
<organism evidence="1 2">
    <name type="scientific">Rubripirellula reticaptiva</name>
    <dbReference type="NCBI Taxonomy" id="2528013"/>
    <lineage>
        <taxon>Bacteria</taxon>
        <taxon>Pseudomonadati</taxon>
        <taxon>Planctomycetota</taxon>
        <taxon>Planctomycetia</taxon>
        <taxon>Pirellulales</taxon>
        <taxon>Pirellulaceae</taxon>
        <taxon>Rubripirellula</taxon>
    </lineage>
</organism>
<proteinExistence type="predicted"/>